<dbReference type="EMBL" id="JANFWR010000007">
    <property type="protein sequence ID" value="MCW0398830.1"/>
    <property type="molecule type" value="Genomic_DNA"/>
</dbReference>
<accession>A0ABT3DUZ1</accession>
<gene>
    <name evidence="1" type="ORF">NB700_001386</name>
</gene>
<dbReference type="Proteomes" id="UP001320843">
    <property type="component" value="Unassembled WGS sequence"/>
</dbReference>
<dbReference type="PROSITE" id="PS51197">
    <property type="entry name" value="HTH_RRF2_2"/>
    <property type="match status" value="1"/>
</dbReference>
<proteinExistence type="predicted"/>
<name>A0ABT3DUZ1_9XANT</name>
<dbReference type="InterPro" id="IPR000944">
    <property type="entry name" value="Tscrpt_reg_Rrf2"/>
</dbReference>
<comment type="caution">
    <text evidence="1">The sequence shown here is derived from an EMBL/GenBank/DDBJ whole genome shotgun (WGS) entry which is preliminary data.</text>
</comment>
<reference evidence="1 2" key="1">
    <citation type="submission" date="2022-06" db="EMBL/GenBank/DDBJ databases">
        <title>Dynamics of rice microbiomes reveals core vertical transmitted seed endophytes.</title>
        <authorList>
            <person name="Liao K."/>
            <person name="Zhang X."/>
        </authorList>
    </citation>
    <scope>NUCLEOTIDE SEQUENCE [LARGE SCALE GENOMIC DNA]</scope>
    <source>
        <strain evidence="1 2">YT10-10-1</strain>
    </source>
</reference>
<dbReference type="Gene3D" id="1.10.10.10">
    <property type="entry name" value="Winged helix-like DNA-binding domain superfamily/Winged helix DNA-binding domain"/>
    <property type="match status" value="1"/>
</dbReference>
<evidence type="ECO:0000313" key="1">
    <source>
        <dbReference type="EMBL" id="MCW0398830.1"/>
    </source>
</evidence>
<sequence length="136" mass="14843">MQASLTFVVAVRILLELDLCGGRSVCSDALAHAIGVSPALARRVMRRMAAVGLLATRLGAGGGSRLARQSDQINLFEVYRALGGDRNCLSRGGDLFKEEDQANRRIERLLNRELEQIAAVLDRNLLRLKLADLETA</sequence>
<dbReference type="PANTHER" id="PTHR33221">
    <property type="entry name" value="WINGED HELIX-TURN-HELIX TRANSCRIPTIONAL REGULATOR, RRF2 FAMILY"/>
    <property type="match status" value="1"/>
</dbReference>
<dbReference type="InterPro" id="IPR036388">
    <property type="entry name" value="WH-like_DNA-bd_sf"/>
</dbReference>
<organism evidence="1 2">
    <name type="scientific">Xanthomonas sacchari</name>
    <dbReference type="NCBI Taxonomy" id="56458"/>
    <lineage>
        <taxon>Bacteria</taxon>
        <taxon>Pseudomonadati</taxon>
        <taxon>Pseudomonadota</taxon>
        <taxon>Gammaproteobacteria</taxon>
        <taxon>Lysobacterales</taxon>
        <taxon>Lysobacteraceae</taxon>
        <taxon>Xanthomonas</taxon>
    </lineage>
</organism>
<dbReference type="RefSeq" id="WP_081616380.1">
    <property type="nucleotide sequence ID" value="NZ_CP099530.1"/>
</dbReference>
<keyword evidence="2" id="KW-1185">Reference proteome</keyword>
<dbReference type="Pfam" id="PF02082">
    <property type="entry name" value="Rrf2"/>
    <property type="match status" value="1"/>
</dbReference>
<evidence type="ECO:0008006" key="3">
    <source>
        <dbReference type="Google" id="ProtNLM"/>
    </source>
</evidence>
<protein>
    <recommendedName>
        <fullName evidence="3">Transcriptional regulator</fullName>
    </recommendedName>
</protein>
<evidence type="ECO:0000313" key="2">
    <source>
        <dbReference type="Proteomes" id="UP001320843"/>
    </source>
</evidence>
<dbReference type="InterPro" id="IPR036390">
    <property type="entry name" value="WH_DNA-bd_sf"/>
</dbReference>
<dbReference type="SUPFAM" id="SSF46785">
    <property type="entry name" value="Winged helix' DNA-binding domain"/>
    <property type="match status" value="1"/>
</dbReference>
<dbReference type="PANTHER" id="PTHR33221:SF15">
    <property type="entry name" value="HTH-TYPE TRANSCRIPTIONAL REGULATOR YWGB-RELATED"/>
    <property type="match status" value="1"/>
</dbReference>